<proteinExistence type="predicted"/>
<dbReference type="Proteomes" id="UP000828390">
    <property type="component" value="Unassembled WGS sequence"/>
</dbReference>
<keyword evidence="2" id="KW-1185">Reference proteome</keyword>
<comment type="caution">
    <text evidence="1">The sequence shown here is derived from an EMBL/GenBank/DDBJ whole genome shotgun (WGS) entry which is preliminary data.</text>
</comment>
<sequence length="257" mass="29207">MAYLVQCSDVHLLYDGVPRVLGHRRPLRSLYLYHSPQEVHHPVRAPQELRSLYGQRVLQREQRRLHFLLSLPRAPLEVLSELVGSLGSIEIEVGSAIKIVTCCSTTVHFKINIICEFSCIFSKTDVGICPRCRSRALLATLTEQIRNLPMLDSRNASERGIVLRVLSQSQGAHVRFYTQIVDPRVVLDTLNVPVRRKRHGRYGRPRDDALFSRRQHSFPLAQARTDCILTIRAIGYARAKLARGSPVKRCDITAARL</sequence>
<gene>
    <name evidence="1" type="ORF">DPMN_063751</name>
</gene>
<dbReference type="AlphaFoldDB" id="A0A9D4HKJ1"/>
<protein>
    <submittedName>
        <fullName evidence="1">Uncharacterized protein</fullName>
    </submittedName>
</protein>
<accession>A0A9D4HKJ1</accession>
<reference evidence="1" key="1">
    <citation type="journal article" date="2019" name="bioRxiv">
        <title>The Genome of the Zebra Mussel, Dreissena polymorpha: A Resource for Invasive Species Research.</title>
        <authorList>
            <person name="McCartney M.A."/>
            <person name="Auch B."/>
            <person name="Kono T."/>
            <person name="Mallez S."/>
            <person name="Zhang Y."/>
            <person name="Obille A."/>
            <person name="Becker A."/>
            <person name="Abrahante J.E."/>
            <person name="Garbe J."/>
            <person name="Badalamenti J.P."/>
            <person name="Herman A."/>
            <person name="Mangelson H."/>
            <person name="Liachko I."/>
            <person name="Sullivan S."/>
            <person name="Sone E.D."/>
            <person name="Koren S."/>
            <person name="Silverstein K.A.T."/>
            <person name="Beckman K.B."/>
            <person name="Gohl D.M."/>
        </authorList>
    </citation>
    <scope>NUCLEOTIDE SEQUENCE</scope>
    <source>
        <strain evidence="1">Duluth1</strain>
        <tissue evidence="1">Whole animal</tissue>
    </source>
</reference>
<evidence type="ECO:0000313" key="1">
    <source>
        <dbReference type="EMBL" id="KAH3720843.1"/>
    </source>
</evidence>
<reference evidence="1" key="2">
    <citation type="submission" date="2020-11" db="EMBL/GenBank/DDBJ databases">
        <authorList>
            <person name="McCartney M.A."/>
            <person name="Auch B."/>
            <person name="Kono T."/>
            <person name="Mallez S."/>
            <person name="Becker A."/>
            <person name="Gohl D.M."/>
            <person name="Silverstein K.A.T."/>
            <person name="Koren S."/>
            <person name="Bechman K.B."/>
            <person name="Herman A."/>
            <person name="Abrahante J.E."/>
            <person name="Garbe J."/>
        </authorList>
    </citation>
    <scope>NUCLEOTIDE SEQUENCE</scope>
    <source>
        <strain evidence="1">Duluth1</strain>
        <tissue evidence="1">Whole animal</tissue>
    </source>
</reference>
<evidence type="ECO:0000313" key="2">
    <source>
        <dbReference type="Proteomes" id="UP000828390"/>
    </source>
</evidence>
<organism evidence="1 2">
    <name type="scientific">Dreissena polymorpha</name>
    <name type="common">Zebra mussel</name>
    <name type="synonym">Mytilus polymorpha</name>
    <dbReference type="NCBI Taxonomy" id="45954"/>
    <lineage>
        <taxon>Eukaryota</taxon>
        <taxon>Metazoa</taxon>
        <taxon>Spiralia</taxon>
        <taxon>Lophotrochozoa</taxon>
        <taxon>Mollusca</taxon>
        <taxon>Bivalvia</taxon>
        <taxon>Autobranchia</taxon>
        <taxon>Heteroconchia</taxon>
        <taxon>Euheterodonta</taxon>
        <taxon>Imparidentia</taxon>
        <taxon>Neoheterodontei</taxon>
        <taxon>Myida</taxon>
        <taxon>Dreissenoidea</taxon>
        <taxon>Dreissenidae</taxon>
        <taxon>Dreissena</taxon>
    </lineage>
</organism>
<name>A0A9D4HKJ1_DREPO</name>
<dbReference type="EMBL" id="JAIWYP010000013">
    <property type="protein sequence ID" value="KAH3720843.1"/>
    <property type="molecule type" value="Genomic_DNA"/>
</dbReference>